<dbReference type="InterPro" id="IPR016024">
    <property type="entry name" value="ARM-type_fold"/>
</dbReference>
<keyword evidence="2" id="KW-1185">Reference proteome</keyword>
<dbReference type="SUPFAM" id="SSF48371">
    <property type="entry name" value="ARM repeat"/>
    <property type="match status" value="1"/>
</dbReference>
<sequence length="503" mass="59008">MFYKDIFDDSPSSKDQILTEQEKEIISNKDIILNLHDKETKKQPPHFELQKLFKQLKCEDDKFIILQYIRDEIRKSEESLFPSFREGIILGELLSFFKLENLSYSKLIIQIFQILVLNDPQFSFYVTAQENFFFPLLIYGKLHIDLFTLFSMVINYNPEFADHLHLQEIIPIIFSDCGLMKNKVDIDLIQSITNLISSMIKTNKLFSEVYQSDESKIDVSNMLASIAHMLSNYLDVLLTPKKTKKKKPNPKKLDFFGPKKETKKKVEMYYETILEPTLLLINSICYYSRLSSVYQLFDDNTGFMIYKYLERGKYVGIILDILLSLLKSYQHDAESFLDHFNLIGPIKRLILNLDNELKLKAIDVFIKYTEASQTCAKNFIDNECLEIIESENVNKFHIDKKEALFKFFCALTIQTPKEMMEKDKLKLYLEHSLDLCDSVGDEFCIYLLHAIISLMNLQDFNILTYFDSDELFDKLEDYSVNSSNNEIIALSRDILLRLKTDQE</sequence>
<dbReference type="Proteomes" id="UP001470230">
    <property type="component" value="Unassembled WGS sequence"/>
</dbReference>
<reference evidence="1 2" key="1">
    <citation type="submission" date="2024-04" db="EMBL/GenBank/DDBJ databases">
        <title>Tritrichomonas musculus Genome.</title>
        <authorList>
            <person name="Alves-Ferreira E."/>
            <person name="Grigg M."/>
            <person name="Lorenzi H."/>
            <person name="Galac M."/>
        </authorList>
    </citation>
    <scope>NUCLEOTIDE SEQUENCE [LARGE SCALE GENOMIC DNA]</scope>
    <source>
        <strain evidence="1 2">EAF2021</strain>
    </source>
</reference>
<organism evidence="1 2">
    <name type="scientific">Tritrichomonas musculus</name>
    <dbReference type="NCBI Taxonomy" id="1915356"/>
    <lineage>
        <taxon>Eukaryota</taxon>
        <taxon>Metamonada</taxon>
        <taxon>Parabasalia</taxon>
        <taxon>Tritrichomonadida</taxon>
        <taxon>Tritrichomonadidae</taxon>
        <taxon>Tritrichomonas</taxon>
    </lineage>
</organism>
<protein>
    <submittedName>
        <fullName evidence="1">Uncharacterized protein</fullName>
    </submittedName>
</protein>
<name>A0ABR2HJF1_9EUKA</name>
<dbReference type="EMBL" id="JAPFFF010000027">
    <property type="protein sequence ID" value="KAK8848305.1"/>
    <property type="molecule type" value="Genomic_DNA"/>
</dbReference>
<comment type="caution">
    <text evidence="1">The sequence shown here is derived from an EMBL/GenBank/DDBJ whole genome shotgun (WGS) entry which is preliminary data.</text>
</comment>
<accession>A0ABR2HJF1</accession>
<evidence type="ECO:0000313" key="2">
    <source>
        <dbReference type="Proteomes" id="UP001470230"/>
    </source>
</evidence>
<gene>
    <name evidence="1" type="ORF">M9Y10_019366</name>
</gene>
<proteinExistence type="predicted"/>
<evidence type="ECO:0000313" key="1">
    <source>
        <dbReference type="EMBL" id="KAK8848305.1"/>
    </source>
</evidence>